<keyword evidence="5 8" id="KW-0067">ATP-binding</keyword>
<dbReference type="GO" id="GO:0000103">
    <property type="term" value="P:sulfate assimilation"/>
    <property type="evidence" value="ECO:0007669"/>
    <property type="project" value="UniProtKB-UniRule"/>
</dbReference>
<dbReference type="GO" id="GO:0004781">
    <property type="term" value="F:sulfate adenylyltransferase (ATP) activity"/>
    <property type="evidence" value="ECO:0007669"/>
    <property type="project" value="UniProtKB-UniRule"/>
</dbReference>
<comment type="similarity">
    <text evidence="6 8">Belongs to the sulfate adenylyltransferase family.</text>
</comment>
<dbReference type="Gene3D" id="3.40.50.620">
    <property type="entry name" value="HUPs"/>
    <property type="match status" value="1"/>
</dbReference>
<accession>A0AA91Z0F3</accession>
<sequence length="382" mass="43331">MSLSQPHGGKLINLYDPNYDISELKVELEIDTIALSDLELIGNGAYSPLTGFLSQKDYEAVVENMRLATGEIWSIPITLPISKEQSDTIELQDTVKLVHQGEVYGVLTVEDIYIPDKSKEAVSVYRTDDLAHPGVKKMFDRGNIYIGGPIKLIKKVEKTDFSNFYLDPAETREIFAEKGWKTVVGFQTRNPVHRAHEYIQKSALEIVDGLFLNPLVGETKADDIPADVRMESYQVLLKNYYPKERVFLAVFPAAMRYAGPREAIFHAMVRKNYGCTHFIVGRDHAGVGSYYGTYDAQRIFDQFTQEELGINLLFFEHSFYCKKCENMASTKTCPHGKEHHEILSGTKVRELLRNGEIPPSTFSRKEVVEVLIKGLQKQEIHS</sequence>
<dbReference type="GO" id="GO:0070814">
    <property type="term" value="P:hydrogen sulfide biosynthetic process"/>
    <property type="evidence" value="ECO:0007669"/>
    <property type="project" value="UniProtKB-UniRule"/>
</dbReference>
<reference evidence="11 12" key="1">
    <citation type="submission" date="2017-07" db="EMBL/GenBank/DDBJ databases">
        <title>Isolation and whole genome analysis of endospore-forming bacteria from heroin.</title>
        <authorList>
            <person name="Kalinowski J."/>
            <person name="Ahrens B."/>
            <person name="Al-Dilaimi A."/>
            <person name="Winkler A."/>
            <person name="Wibberg D."/>
            <person name="Schleenbecker U."/>
            <person name="Ruckert C."/>
            <person name="Wolfel R."/>
            <person name="Grass G."/>
        </authorList>
    </citation>
    <scope>NUCLEOTIDE SEQUENCE [LARGE SCALE GENOMIC DNA]</scope>
    <source>
        <strain evidence="11 12">7521-2</strain>
    </source>
</reference>
<dbReference type="InterPro" id="IPR002650">
    <property type="entry name" value="Sulphate_adenylyltransferase"/>
</dbReference>
<comment type="pathway">
    <text evidence="1 8">Sulfur metabolism; hydrogen sulfide biosynthesis; sulfite from sulfate: step 1/3.</text>
</comment>
<dbReference type="Pfam" id="PF01747">
    <property type="entry name" value="ATP-sulfurylase"/>
    <property type="match status" value="1"/>
</dbReference>
<evidence type="ECO:0000256" key="2">
    <source>
        <dbReference type="ARBA" id="ARBA00022679"/>
    </source>
</evidence>
<dbReference type="CDD" id="cd00517">
    <property type="entry name" value="ATPS"/>
    <property type="match status" value="1"/>
</dbReference>
<dbReference type="RefSeq" id="WP_095331247.1">
    <property type="nucleotide sequence ID" value="NZ_NPBQ01000089.1"/>
</dbReference>
<feature type="domain" description="ATP-sulfurylase PUA-like" evidence="10">
    <location>
        <begin position="5"/>
        <end position="154"/>
    </location>
</feature>
<keyword evidence="4 8" id="KW-0547">Nucleotide-binding</keyword>
<evidence type="ECO:0000259" key="9">
    <source>
        <dbReference type="Pfam" id="PF01747"/>
    </source>
</evidence>
<dbReference type="Pfam" id="PF14306">
    <property type="entry name" value="PUA_2"/>
    <property type="match status" value="1"/>
</dbReference>
<evidence type="ECO:0000256" key="4">
    <source>
        <dbReference type="ARBA" id="ARBA00022741"/>
    </source>
</evidence>
<evidence type="ECO:0000256" key="8">
    <source>
        <dbReference type="HAMAP-Rule" id="MF_00066"/>
    </source>
</evidence>
<dbReference type="PANTHER" id="PTHR43509">
    <property type="match status" value="1"/>
</dbReference>
<protein>
    <recommendedName>
        <fullName evidence="8">Sulfate adenylyltransferase</fullName>
        <ecNumber evidence="8">2.7.7.4</ecNumber>
    </recommendedName>
    <alternativeName>
        <fullName evidence="8">ATP-sulfurylase</fullName>
    </alternativeName>
    <alternativeName>
        <fullName evidence="8">Sulfate adenylate transferase</fullName>
        <shortName evidence="8">SAT</shortName>
    </alternativeName>
</protein>
<keyword evidence="2 8" id="KW-0808">Transferase</keyword>
<dbReference type="NCBIfam" id="NF003166">
    <property type="entry name" value="PRK04149.1"/>
    <property type="match status" value="1"/>
</dbReference>
<name>A0AA91Z0F3_NIACI</name>
<comment type="caution">
    <text evidence="11">The sequence shown here is derived from an EMBL/GenBank/DDBJ whole genome shotgun (WGS) entry which is preliminary data.</text>
</comment>
<gene>
    <name evidence="8 11" type="primary">sat</name>
    <name evidence="11" type="ORF">CHH57_14600</name>
</gene>
<evidence type="ECO:0000256" key="6">
    <source>
        <dbReference type="ARBA" id="ARBA00037980"/>
    </source>
</evidence>
<dbReference type="GO" id="GO:0005524">
    <property type="term" value="F:ATP binding"/>
    <property type="evidence" value="ECO:0007669"/>
    <property type="project" value="UniProtKB-KW"/>
</dbReference>
<dbReference type="InterPro" id="IPR014729">
    <property type="entry name" value="Rossmann-like_a/b/a_fold"/>
</dbReference>
<dbReference type="Proteomes" id="UP000216961">
    <property type="component" value="Unassembled WGS sequence"/>
</dbReference>
<evidence type="ECO:0000256" key="3">
    <source>
        <dbReference type="ARBA" id="ARBA00022695"/>
    </source>
</evidence>
<dbReference type="InterPro" id="IPR025980">
    <property type="entry name" value="ATP-Sase_PUA-like_dom"/>
</dbReference>
<dbReference type="PANTHER" id="PTHR43509:SF1">
    <property type="entry name" value="SULFATE ADENYLYLTRANSFERASE"/>
    <property type="match status" value="1"/>
</dbReference>
<dbReference type="Gene3D" id="3.10.400.10">
    <property type="entry name" value="Sulfate adenylyltransferase"/>
    <property type="match status" value="1"/>
</dbReference>
<dbReference type="InterPro" id="IPR015947">
    <property type="entry name" value="PUA-like_sf"/>
</dbReference>
<dbReference type="NCBIfam" id="TIGR00339">
    <property type="entry name" value="sopT"/>
    <property type="match status" value="1"/>
</dbReference>
<evidence type="ECO:0000256" key="7">
    <source>
        <dbReference type="ARBA" id="ARBA00049370"/>
    </source>
</evidence>
<comment type="catalytic activity">
    <reaction evidence="7 8">
        <text>sulfate + ATP + H(+) = adenosine 5'-phosphosulfate + diphosphate</text>
        <dbReference type="Rhea" id="RHEA:18133"/>
        <dbReference type="ChEBI" id="CHEBI:15378"/>
        <dbReference type="ChEBI" id="CHEBI:16189"/>
        <dbReference type="ChEBI" id="CHEBI:30616"/>
        <dbReference type="ChEBI" id="CHEBI:33019"/>
        <dbReference type="ChEBI" id="CHEBI:58243"/>
        <dbReference type="EC" id="2.7.7.4"/>
    </reaction>
</comment>
<feature type="domain" description="Sulphate adenylyltransferase catalytic" evidence="9">
    <location>
        <begin position="163"/>
        <end position="373"/>
    </location>
</feature>
<evidence type="ECO:0000313" key="12">
    <source>
        <dbReference type="Proteomes" id="UP000216961"/>
    </source>
</evidence>
<evidence type="ECO:0000313" key="11">
    <source>
        <dbReference type="EMBL" id="PAD82479.1"/>
    </source>
</evidence>
<dbReference type="InterPro" id="IPR024951">
    <property type="entry name" value="Sulfurylase_cat_dom"/>
</dbReference>
<dbReference type="AlphaFoldDB" id="A0AA91Z0F3"/>
<dbReference type="EMBL" id="NPBQ01000089">
    <property type="protein sequence ID" value="PAD82479.1"/>
    <property type="molecule type" value="Genomic_DNA"/>
</dbReference>
<evidence type="ECO:0000259" key="10">
    <source>
        <dbReference type="Pfam" id="PF14306"/>
    </source>
</evidence>
<dbReference type="SUPFAM" id="SSF52374">
    <property type="entry name" value="Nucleotidylyl transferase"/>
    <property type="match status" value="1"/>
</dbReference>
<keyword evidence="3 8" id="KW-0548">Nucleotidyltransferase</keyword>
<evidence type="ECO:0000256" key="5">
    <source>
        <dbReference type="ARBA" id="ARBA00022840"/>
    </source>
</evidence>
<dbReference type="EC" id="2.7.7.4" evidence="8"/>
<dbReference type="HAMAP" id="MF_00066">
    <property type="entry name" value="Sulf_adenylyltr"/>
    <property type="match status" value="1"/>
</dbReference>
<dbReference type="SUPFAM" id="SSF88697">
    <property type="entry name" value="PUA domain-like"/>
    <property type="match status" value="1"/>
</dbReference>
<organism evidence="11 12">
    <name type="scientific">Niallia circulans</name>
    <name type="common">Bacillus circulans</name>
    <dbReference type="NCBI Taxonomy" id="1397"/>
    <lineage>
        <taxon>Bacteria</taxon>
        <taxon>Bacillati</taxon>
        <taxon>Bacillota</taxon>
        <taxon>Bacilli</taxon>
        <taxon>Bacillales</taxon>
        <taxon>Bacillaceae</taxon>
        <taxon>Niallia</taxon>
    </lineage>
</organism>
<evidence type="ECO:0000256" key="1">
    <source>
        <dbReference type="ARBA" id="ARBA00005048"/>
    </source>
</evidence>
<dbReference type="InterPro" id="IPR020792">
    <property type="entry name" value="SO4_adenylyltransferase_pro"/>
</dbReference>
<proteinExistence type="inferred from homology"/>